<dbReference type="PANTHER" id="PTHR30419:SF8">
    <property type="entry name" value="NITROGEN ASSIMILATION TRANSCRIPTIONAL ACTIVATOR-RELATED"/>
    <property type="match status" value="1"/>
</dbReference>
<dbReference type="PANTHER" id="PTHR30419">
    <property type="entry name" value="HTH-TYPE TRANSCRIPTIONAL REGULATOR YBHD"/>
    <property type="match status" value="1"/>
</dbReference>
<dbReference type="SUPFAM" id="SSF46785">
    <property type="entry name" value="Winged helix' DNA-binding domain"/>
    <property type="match status" value="1"/>
</dbReference>
<dbReference type="PATRIC" id="fig|742734.4.peg.4518"/>
<keyword evidence="2" id="KW-0805">Transcription regulation</keyword>
<dbReference type="OrthoDB" id="9785745at2"/>
<dbReference type="InterPro" id="IPR000847">
    <property type="entry name" value="LysR_HTH_N"/>
</dbReference>
<feature type="domain" description="HTH lysR-type" evidence="5">
    <location>
        <begin position="1"/>
        <end position="58"/>
    </location>
</feature>
<gene>
    <name evidence="6" type="ORF">HMPREF9470_04214</name>
</gene>
<dbReference type="InterPro" id="IPR036390">
    <property type="entry name" value="WH_DNA-bd_sf"/>
</dbReference>
<dbReference type="GO" id="GO:0003700">
    <property type="term" value="F:DNA-binding transcription factor activity"/>
    <property type="evidence" value="ECO:0007669"/>
    <property type="project" value="InterPro"/>
</dbReference>
<evidence type="ECO:0000259" key="5">
    <source>
        <dbReference type="PROSITE" id="PS50931"/>
    </source>
</evidence>
<name>A0A0J9BWW1_9FIRM</name>
<reference evidence="6 7" key="1">
    <citation type="submission" date="2011-04" db="EMBL/GenBank/DDBJ databases">
        <title>The Genome Sequence of Clostridium citroniae WAL-19142.</title>
        <authorList>
            <consortium name="The Broad Institute Genome Sequencing Platform"/>
            <person name="Earl A."/>
            <person name="Ward D."/>
            <person name="Feldgarden M."/>
            <person name="Gevers D."/>
            <person name="Warren Y.A."/>
            <person name="Tyrrell K.L."/>
            <person name="Citron D.M."/>
            <person name="Goldstein E.J."/>
            <person name="Daigneault M."/>
            <person name="Allen-Vercoe E."/>
            <person name="Young S.K."/>
            <person name="Zeng Q."/>
            <person name="Gargeya S."/>
            <person name="Fitzgerald M."/>
            <person name="Haas B."/>
            <person name="Abouelleil A."/>
            <person name="Alvarado L."/>
            <person name="Arachchi H.M."/>
            <person name="Berlin A."/>
            <person name="Brown A."/>
            <person name="Chapman S.B."/>
            <person name="Chen Z."/>
            <person name="Dunbar C."/>
            <person name="Freedman E."/>
            <person name="Gearin G."/>
            <person name="Gellesch M."/>
            <person name="Goldberg J."/>
            <person name="Griggs A."/>
            <person name="Gujja S."/>
            <person name="Heilman E.R."/>
            <person name="Heiman D."/>
            <person name="Howarth C."/>
            <person name="Larson L."/>
            <person name="Lui A."/>
            <person name="MacDonald P.J."/>
            <person name="Mehta T."/>
            <person name="Montmayeur A."/>
            <person name="Murphy C."/>
            <person name="Neiman D."/>
            <person name="Pearson M."/>
            <person name="Priest M."/>
            <person name="Roberts A."/>
            <person name="Saif S."/>
            <person name="Shea T."/>
            <person name="Shenoy N."/>
            <person name="Sisk P."/>
            <person name="Stolte C."/>
            <person name="Sykes S."/>
            <person name="White J."/>
            <person name="Yandava C."/>
            <person name="Wortman J."/>
            <person name="Nusbaum C."/>
            <person name="Birren B."/>
        </authorList>
    </citation>
    <scope>NUCLEOTIDE SEQUENCE [LARGE SCALE GENOMIC DNA]</scope>
    <source>
        <strain evidence="6 7">WAL-19142</strain>
    </source>
</reference>
<comment type="similarity">
    <text evidence="1">Belongs to the LysR transcriptional regulatory family.</text>
</comment>
<evidence type="ECO:0000313" key="7">
    <source>
        <dbReference type="Proteomes" id="UP000037392"/>
    </source>
</evidence>
<dbReference type="Gene3D" id="1.10.10.10">
    <property type="entry name" value="Winged helix-like DNA-binding domain superfamily/Winged helix DNA-binding domain"/>
    <property type="match status" value="1"/>
</dbReference>
<dbReference type="Pfam" id="PF03466">
    <property type="entry name" value="LysR_substrate"/>
    <property type="match status" value="1"/>
</dbReference>
<evidence type="ECO:0000256" key="4">
    <source>
        <dbReference type="ARBA" id="ARBA00023163"/>
    </source>
</evidence>
<dbReference type="InterPro" id="IPR036388">
    <property type="entry name" value="WH-like_DNA-bd_sf"/>
</dbReference>
<dbReference type="InterPro" id="IPR005119">
    <property type="entry name" value="LysR_subst-bd"/>
</dbReference>
<evidence type="ECO:0000256" key="1">
    <source>
        <dbReference type="ARBA" id="ARBA00009437"/>
    </source>
</evidence>
<evidence type="ECO:0000256" key="2">
    <source>
        <dbReference type="ARBA" id="ARBA00023015"/>
    </source>
</evidence>
<sequence length="305" mass="34090">MNVEYYKNFIMIADYGTLTQASEELHIVQSALSNQVKLLEKEYNASLFIRKSKGLELTEAGKILYPIAKQIAHCEETAHRDIDCLLNGVIGTVRIGLTMAHPDLVLNNILTNFKIAHPRIGYSIFERPSEEIIELLIQNKIDVGFIRQRKAMSPLVRKELVIKQKFHVCCAKGNPWISEDVDKVSIRDLDNIPLAIPRTFENVLRLSFQKFGVNPNITCVSGSRLYTVMLAQAMAGIGIVCISDVKDLAAKDVFVRPLVDIEGEKSGDVSADRHVIVSSEHPLSSATAHFISFCREMIENSHPSS</sequence>
<keyword evidence="3" id="KW-0238">DNA-binding</keyword>
<dbReference type="Proteomes" id="UP000037392">
    <property type="component" value="Unassembled WGS sequence"/>
</dbReference>
<organism evidence="6 7">
    <name type="scientific">[Clostridium] citroniae WAL-19142</name>
    <dbReference type="NCBI Taxonomy" id="742734"/>
    <lineage>
        <taxon>Bacteria</taxon>
        <taxon>Bacillati</taxon>
        <taxon>Bacillota</taxon>
        <taxon>Clostridia</taxon>
        <taxon>Lachnospirales</taxon>
        <taxon>Lachnospiraceae</taxon>
        <taxon>Enterocloster</taxon>
    </lineage>
</organism>
<dbReference type="PROSITE" id="PS50931">
    <property type="entry name" value="HTH_LYSR"/>
    <property type="match status" value="1"/>
</dbReference>
<evidence type="ECO:0000313" key="6">
    <source>
        <dbReference type="EMBL" id="KMW16714.1"/>
    </source>
</evidence>
<dbReference type="GO" id="GO:0003677">
    <property type="term" value="F:DNA binding"/>
    <property type="evidence" value="ECO:0007669"/>
    <property type="project" value="UniProtKB-KW"/>
</dbReference>
<dbReference type="CDD" id="cd05466">
    <property type="entry name" value="PBP2_LTTR_substrate"/>
    <property type="match status" value="1"/>
</dbReference>
<dbReference type="InterPro" id="IPR050950">
    <property type="entry name" value="HTH-type_LysR_regulators"/>
</dbReference>
<keyword evidence="4" id="KW-0804">Transcription</keyword>
<dbReference type="EMBL" id="ADLK01000029">
    <property type="protein sequence ID" value="KMW16714.1"/>
    <property type="molecule type" value="Genomic_DNA"/>
</dbReference>
<protein>
    <recommendedName>
        <fullName evidence="5">HTH lysR-type domain-containing protein</fullName>
    </recommendedName>
</protein>
<evidence type="ECO:0000256" key="3">
    <source>
        <dbReference type="ARBA" id="ARBA00023125"/>
    </source>
</evidence>
<dbReference type="AlphaFoldDB" id="A0A0J9BWW1"/>
<dbReference type="Pfam" id="PF00126">
    <property type="entry name" value="HTH_1"/>
    <property type="match status" value="1"/>
</dbReference>
<proteinExistence type="inferred from homology"/>
<dbReference type="SUPFAM" id="SSF53850">
    <property type="entry name" value="Periplasmic binding protein-like II"/>
    <property type="match status" value="1"/>
</dbReference>
<dbReference type="Gene3D" id="3.40.190.10">
    <property type="entry name" value="Periplasmic binding protein-like II"/>
    <property type="match status" value="2"/>
</dbReference>
<dbReference type="GO" id="GO:0005829">
    <property type="term" value="C:cytosol"/>
    <property type="evidence" value="ECO:0007669"/>
    <property type="project" value="TreeGrafter"/>
</dbReference>
<accession>A0A0J9BWW1</accession>
<comment type="caution">
    <text evidence="6">The sequence shown here is derived from an EMBL/GenBank/DDBJ whole genome shotgun (WGS) entry which is preliminary data.</text>
</comment>
<dbReference type="PRINTS" id="PR00039">
    <property type="entry name" value="HTHLYSR"/>
</dbReference>